<accession>K1TBT8</accession>
<gene>
    <name evidence="1" type="ORF">LEA_14698</name>
</gene>
<dbReference type="AlphaFoldDB" id="K1TBT8"/>
<organism evidence="1">
    <name type="scientific">human gut metagenome</name>
    <dbReference type="NCBI Taxonomy" id="408170"/>
    <lineage>
        <taxon>unclassified sequences</taxon>
        <taxon>metagenomes</taxon>
        <taxon>organismal metagenomes</taxon>
    </lineage>
</organism>
<reference evidence="1" key="1">
    <citation type="journal article" date="2013" name="Environ. Microbiol.">
        <title>Microbiota from the distal guts of lean and obese adolescents exhibit partial functional redundancy besides clear differences in community structure.</title>
        <authorList>
            <person name="Ferrer M."/>
            <person name="Ruiz A."/>
            <person name="Lanza F."/>
            <person name="Haange S.B."/>
            <person name="Oberbach A."/>
            <person name="Till H."/>
            <person name="Bargiela R."/>
            <person name="Campoy C."/>
            <person name="Segura M.T."/>
            <person name="Richter M."/>
            <person name="von Bergen M."/>
            <person name="Seifert J."/>
            <person name="Suarez A."/>
        </authorList>
    </citation>
    <scope>NUCLEOTIDE SEQUENCE</scope>
</reference>
<protein>
    <submittedName>
        <fullName evidence="1">GTP cyclohydrolase I</fullName>
    </submittedName>
</protein>
<dbReference type="EMBL" id="AJWY01010017">
    <property type="protein sequence ID" value="EKC56711.1"/>
    <property type="molecule type" value="Genomic_DNA"/>
</dbReference>
<keyword evidence="1" id="KW-0378">Hydrolase</keyword>
<dbReference type="GO" id="GO:0016787">
    <property type="term" value="F:hydrolase activity"/>
    <property type="evidence" value="ECO:0007669"/>
    <property type="project" value="UniProtKB-KW"/>
</dbReference>
<evidence type="ECO:0000313" key="1">
    <source>
        <dbReference type="EMBL" id="EKC56711.1"/>
    </source>
</evidence>
<proteinExistence type="predicted"/>
<feature type="non-terminal residue" evidence="1">
    <location>
        <position position="39"/>
    </location>
</feature>
<sequence length="39" mass="4738">MEERNYQKEERFDPHTVEALKHHYAEILRLLGEDPTREG</sequence>
<dbReference type="InterPro" id="IPR043134">
    <property type="entry name" value="GTP-CH-I_N"/>
</dbReference>
<comment type="caution">
    <text evidence="1">The sequence shown here is derived from an EMBL/GenBank/DDBJ whole genome shotgun (WGS) entry which is preliminary data.</text>
</comment>
<name>K1TBT8_9ZZZZ</name>
<dbReference type="Gene3D" id="1.10.286.10">
    <property type="match status" value="1"/>
</dbReference>